<dbReference type="PROSITE" id="PS50943">
    <property type="entry name" value="HTH_CROC1"/>
    <property type="match status" value="1"/>
</dbReference>
<dbReference type="EMBL" id="DVOO01000011">
    <property type="protein sequence ID" value="HIV24828.1"/>
    <property type="molecule type" value="Genomic_DNA"/>
</dbReference>
<dbReference type="SUPFAM" id="SSF47413">
    <property type="entry name" value="lambda repressor-like DNA-binding domains"/>
    <property type="match status" value="1"/>
</dbReference>
<accession>A0A9D1P1D9</accession>
<dbReference type="InterPro" id="IPR010982">
    <property type="entry name" value="Lambda_DNA-bd_dom_sf"/>
</dbReference>
<dbReference type="InterPro" id="IPR001387">
    <property type="entry name" value="Cro/C1-type_HTH"/>
</dbReference>
<gene>
    <name evidence="2" type="ORF">IAB71_03425</name>
</gene>
<comment type="caution">
    <text evidence="2">The sequence shown here is derived from an EMBL/GenBank/DDBJ whole genome shotgun (WGS) entry which is preliminary data.</text>
</comment>
<proteinExistence type="predicted"/>
<evidence type="ECO:0000259" key="1">
    <source>
        <dbReference type="PROSITE" id="PS50943"/>
    </source>
</evidence>
<sequence>MSKFSEYLRELLHSQGESIAGIAKNAGLERTSIHKALKDERILSYTALKKLIRYLQLTLPEVRELTCYYEMLLQGEDLYKIQEAICEILTDLIQLHLTGGLYVSGEIPSVRPSDFPELILGRAQVENAVREIWQYETALSGCQLEIFLPSGCVLTEFLLRLWRNGRDFSVKQLVNFVPSRFGAAENLRLVQKLLPLAFVSESRYFAYYYFENAAVQASVSPMSYFIVTPHFLITLDEKLSAAQVQTSPELLRLYRKRFFKVAEECQPLCSYEGDPLQILEAYMENTDQGAYYTMMLQPCLGRYYTRERIAGQFREEIPEREKLIECSDRRFGILRELTGDYYTIFSEKGLRQFVSDGVEIDLPSELVKPFPPELRLELLRQFREDIAQDKIHGCMVDPEEIPIPPYLTFTCDPRHGVHFYAVQGFSGGAFGCNLHIRDGGIGQSFCKFIKSLPGSRYVYEKERTLQILDGLIRDLQEGSGEGQK</sequence>
<dbReference type="GO" id="GO:0003677">
    <property type="term" value="F:DNA binding"/>
    <property type="evidence" value="ECO:0007669"/>
    <property type="project" value="InterPro"/>
</dbReference>
<evidence type="ECO:0000313" key="3">
    <source>
        <dbReference type="Proteomes" id="UP000824169"/>
    </source>
</evidence>
<organism evidence="2 3">
    <name type="scientific">Candidatus Scatomonas pullistercoris</name>
    <dbReference type="NCBI Taxonomy" id="2840920"/>
    <lineage>
        <taxon>Bacteria</taxon>
        <taxon>Bacillati</taxon>
        <taxon>Bacillota</taxon>
        <taxon>Clostridia</taxon>
        <taxon>Lachnospirales</taxon>
        <taxon>Lachnospiraceae</taxon>
        <taxon>Lachnospiraceae incertae sedis</taxon>
        <taxon>Candidatus Scatomonas</taxon>
    </lineage>
</organism>
<dbReference type="Proteomes" id="UP000824169">
    <property type="component" value="Unassembled WGS sequence"/>
</dbReference>
<reference evidence="2" key="1">
    <citation type="submission" date="2020-10" db="EMBL/GenBank/DDBJ databases">
        <authorList>
            <person name="Gilroy R."/>
        </authorList>
    </citation>
    <scope>NUCLEOTIDE SEQUENCE</scope>
    <source>
        <strain evidence="2">CHK188-20938</strain>
    </source>
</reference>
<evidence type="ECO:0000313" key="2">
    <source>
        <dbReference type="EMBL" id="HIV24828.1"/>
    </source>
</evidence>
<dbReference type="AlphaFoldDB" id="A0A9D1P1D9"/>
<protein>
    <submittedName>
        <fullName evidence="2">Helix-turn-helix transcriptional regulator</fullName>
    </submittedName>
</protein>
<feature type="domain" description="HTH cro/C1-type" evidence="1">
    <location>
        <begin position="8"/>
        <end position="62"/>
    </location>
</feature>
<name>A0A9D1P1D9_9FIRM</name>
<reference evidence="2" key="2">
    <citation type="journal article" date="2021" name="PeerJ">
        <title>Extensive microbial diversity within the chicken gut microbiome revealed by metagenomics and culture.</title>
        <authorList>
            <person name="Gilroy R."/>
            <person name="Ravi A."/>
            <person name="Getino M."/>
            <person name="Pursley I."/>
            <person name="Horton D.L."/>
            <person name="Alikhan N.F."/>
            <person name="Baker D."/>
            <person name="Gharbi K."/>
            <person name="Hall N."/>
            <person name="Watson M."/>
            <person name="Adriaenssens E.M."/>
            <person name="Foster-Nyarko E."/>
            <person name="Jarju S."/>
            <person name="Secka A."/>
            <person name="Antonio M."/>
            <person name="Oren A."/>
            <person name="Chaudhuri R.R."/>
            <person name="La Ragione R."/>
            <person name="Hildebrand F."/>
            <person name="Pallen M.J."/>
        </authorList>
    </citation>
    <scope>NUCLEOTIDE SEQUENCE</scope>
    <source>
        <strain evidence="2">CHK188-20938</strain>
    </source>
</reference>